<dbReference type="Proteomes" id="UP001286313">
    <property type="component" value="Unassembled WGS sequence"/>
</dbReference>
<evidence type="ECO:0000313" key="2">
    <source>
        <dbReference type="Proteomes" id="UP001286313"/>
    </source>
</evidence>
<dbReference type="Gene3D" id="1.10.287.70">
    <property type="match status" value="1"/>
</dbReference>
<gene>
    <name evidence="1" type="ORF">Pcinc_020588</name>
</gene>
<reference evidence="1" key="1">
    <citation type="submission" date="2023-10" db="EMBL/GenBank/DDBJ databases">
        <title>Genome assemblies of two species of porcelain crab, Petrolisthes cinctipes and Petrolisthes manimaculis (Anomura: Porcellanidae).</title>
        <authorList>
            <person name="Angst P."/>
        </authorList>
    </citation>
    <scope>NUCLEOTIDE SEQUENCE</scope>
    <source>
        <strain evidence="1">PB745_01</strain>
        <tissue evidence="1">Gill</tissue>
    </source>
</reference>
<organism evidence="1 2">
    <name type="scientific">Petrolisthes cinctipes</name>
    <name type="common">Flat porcelain crab</name>
    <dbReference type="NCBI Taxonomy" id="88211"/>
    <lineage>
        <taxon>Eukaryota</taxon>
        <taxon>Metazoa</taxon>
        <taxon>Ecdysozoa</taxon>
        <taxon>Arthropoda</taxon>
        <taxon>Crustacea</taxon>
        <taxon>Multicrustacea</taxon>
        <taxon>Malacostraca</taxon>
        <taxon>Eumalacostraca</taxon>
        <taxon>Eucarida</taxon>
        <taxon>Decapoda</taxon>
        <taxon>Pleocyemata</taxon>
        <taxon>Anomura</taxon>
        <taxon>Galatheoidea</taxon>
        <taxon>Porcellanidae</taxon>
        <taxon>Petrolisthes</taxon>
    </lineage>
</organism>
<dbReference type="EMBL" id="JAWQEG010002099">
    <property type="protein sequence ID" value="KAK3874479.1"/>
    <property type="molecule type" value="Genomic_DNA"/>
</dbReference>
<name>A0AAE1KIX2_PETCI</name>
<accession>A0AAE1KIX2</accession>
<sequence length="347" mass="39589">MASTKPLAFKEVRATLKRIFESSVGSVNDFDHGVQVKEEPLYVTKTTDKQEIREVISMKNKKEDVMWTSYGTWRGNGRNWSRSFNPGLPNIGEDSPSALENITPSQTVANNLLALRKSREEFIKADANERIRGALSQNIRKILHKDQQDLLNMGLNCHYMTKPKPHRKRLEMEILLDDIHQLEKNGKITTSTALQPTLLAEAAKTRGVMVGWWLVFCMVIYTGYESALISHLTVNRASTQPPETFEDLLHADGWEWGLDSWLWTGMPLEYFTRHKDPVVKEIYRHLQIIDPLKGLKKILGGGFSLMTVKSMVTIQGSSYFGDDHGNTPFYISKKNVPIVTFFGWGFR</sequence>
<proteinExistence type="predicted"/>
<keyword evidence="2" id="KW-1185">Reference proteome</keyword>
<dbReference type="AlphaFoldDB" id="A0AAE1KIX2"/>
<protein>
    <submittedName>
        <fullName evidence="1">Uncharacterized protein</fullName>
    </submittedName>
</protein>
<evidence type="ECO:0000313" key="1">
    <source>
        <dbReference type="EMBL" id="KAK3874479.1"/>
    </source>
</evidence>
<comment type="caution">
    <text evidence="1">The sequence shown here is derived from an EMBL/GenBank/DDBJ whole genome shotgun (WGS) entry which is preliminary data.</text>
</comment>